<evidence type="ECO:0000313" key="3">
    <source>
        <dbReference type="Proteomes" id="UP000319576"/>
    </source>
</evidence>
<accession>A0A517XRJ8</accession>
<dbReference type="Gene3D" id="3.10.590.10">
    <property type="entry name" value="ph1033 like domains"/>
    <property type="match status" value="1"/>
</dbReference>
<evidence type="ECO:0000259" key="1">
    <source>
        <dbReference type="Pfam" id="PF01878"/>
    </source>
</evidence>
<dbReference type="PANTHER" id="PTHR14087:SF7">
    <property type="entry name" value="THYMOCYTE NUCLEAR PROTEIN 1"/>
    <property type="match status" value="1"/>
</dbReference>
<dbReference type="PANTHER" id="PTHR14087">
    <property type="entry name" value="THYMOCYTE NUCLEAR PROTEIN 1"/>
    <property type="match status" value="1"/>
</dbReference>
<dbReference type="InterPro" id="IPR002740">
    <property type="entry name" value="EVE_domain"/>
</dbReference>
<dbReference type="InterPro" id="IPR052181">
    <property type="entry name" value="5hmC_binding"/>
</dbReference>
<dbReference type="Pfam" id="PF01878">
    <property type="entry name" value="EVE"/>
    <property type="match status" value="1"/>
</dbReference>
<dbReference type="Proteomes" id="UP000319576">
    <property type="component" value="Chromosome"/>
</dbReference>
<gene>
    <name evidence="2" type="ORF">ETAA1_20460</name>
</gene>
<reference evidence="2 3" key="1">
    <citation type="submission" date="2019-02" db="EMBL/GenBank/DDBJ databases">
        <title>Deep-cultivation of Planctomycetes and their phenomic and genomic characterization uncovers novel biology.</title>
        <authorList>
            <person name="Wiegand S."/>
            <person name="Jogler M."/>
            <person name="Boedeker C."/>
            <person name="Pinto D."/>
            <person name="Vollmers J."/>
            <person name="Rivas-Marin E."/>
            <person name="Kohn T."/>
            <person name="Peeters S.H."/>
            <person name="Heuer A."/>
            <person name="Rast P."/>
            <person name="Oberbeckmann S."/>
            <person name="Bunk B."/>
            <person name="Jeske O."/>
            <person name="Meyerdierks A."/>
            <person name="Storesund J.E."/>
            <person name="Kallscheuer N."/>
            <person name="Luecker S."/>
            <person name="Lage O.M."/>
            <person name="Pohl T."/>
            <person name="Merkel B.J."/>
            <person name="Hornburger P."/>
            <person name="Mueller R.-W."/>
            <person name="Bruemmer F."/>
            <person name="Labrenz M."/>
            <person name="Spormann A.M."/>
            <person name="Op den Camp H."/>
            <person name="Overmann J."/>
            <person name="Amann R."/>
            <person name="Jetten M.S.M."/>
            <person name="Mascher T."/>
            <person name="Medema M.H."/>
            <person name="Devos D.P."/>
            <person name="Kaster A.-K."/>
            <person name="Ovreas L."/>
            <person name="Rohde M."/>
            <person name="Galperin M.Y."/>
            <person name="Jogler C."/>
        </authorList>
    </citation>
    <scope>NUCLEOTIDE SEQUENCE [LARGE SCALE GENOMIC DNA]</scope>
    <source>
        <strain evidence="2 3">ETA_A1</strain>
    </source>
</reference>
<keyword evidence="3" id="KW-1185">Reference proteome</keyword>
<dbReference type="RefSeq" id="WP_145237100.1">
    <property type="nucleotide sequence ID" value="NZ_CP036273.1"/>
</dbReference>
<protein>
    <submittedName>
        <fullName evidence="2">EVE domain protein</fullName>
    </submittedName>
</protein>
<sequence>MAFWLFKVEPDCYSYADLARDKKTNWDGVSNAAAQKHLRAVAKGDRVFLYHTGDEKSVVGVMEVTVGPTIDPADEAGKKVYVTVKPVRKLATPVALATIKADPAFAGWDLVRLPRLSVMPVTAEQWARVEELGGEG</sequence>
<evidence type="ECO:0000313" key="2">
    <source>
        <dbReference type="EMBL" id="QDU20103.1"/>
    </source>
</evidence>
<dbReference type="AlphaFoldDB" id="A0A517XRJ8"/>
<proteinExistence type="predicted"/>
<dbReference type="KEGG" id="uli:ETAA1_20460"/>
<name>A0A517XRJ8_9BACT</name>
<organism evidence="2 3">
    <name type="scientific">Urbifossiella limnaea</name>
    <dbReference type="NCBI Taxonomy" id="2528023"/>
    <lineage>
        <taxon>Bacteria</taxon>
        <taxon>Pseudomonadati</taxon>
        <taxon>Planctomycetota</taxon>
        <taxon>Planctomycetia</taxon>
        <taxon>Gemmatales</taxon>
        <taxon>Gemmataceae</taxon>
        <taxon>Urbifossiella</taxon>
    </lineage>
</organism>
<dbReference type="SUPFAM" id="SSF88697">
    <property type="entry name" value="PUA domain-like"/>
    <property type="match status" value="1"/>
</dbReference>
<dbReference type="InterPro" id="IPR015947">
    <property type="entry name" value="PUA-like_sf"/>
</dbReference>
<feature type="domain" description="EVE" evidence="1">
    <location>
        <begin position="2"/>
        <end position="131"/>
    </location>
</feature>
<dbReference type="OrthoDB" id="9791347at2"/>
<dbReference type="EMBL" id="CP036273">
    <property type="protein sequence ID" value="QDU20103.1"/>
    <property type="molecule type" value="Genomic_DNA"/>
</dbReference>